<dbReference type="EMBL" id="CAJOBD010002822">
    <property type="protein sequence ID" value="CAF3910352.1"/>
    <property type="molecule type" value="Genomic_DNA"/>
</dbReference>
<feature type="non-terminal residue" evidence="1">
    <location>
        <position position="1"/>
    </location>
</feature>
<proteinExistence type="predicted"/>
<gene>
    <name evidence="1" type="ORF">JBS370_LOCUS21365</name>
</gene>
<reference evidence="1" key="1">
    <citation type="submission" date="2021-02" db="EMBL/GenBank/DDBJ databases">
        <authorList>
            <person name="Nowell W R."/>
        </authorList>
    </citation>
    <scope>NUCLEOTIDE SEQUENCE</scope>
</reference>
<protein>
    <submittedName>
        <fullName evidence="1">Uncharacterized protein</fullName>
    </submittedName>
</protein>
<accession>A0A819IAA4</accession>
<sequence>AYQIENERLKKAKQIESTSLSISSTEKIRIYEKG</sequence>
<dbReference type="Proteomes" id="UP000663836">
    <property type="component" value="Unassembled WGS sequence"/>
</dbReference>
<evidence type="ECO:0000313" key="2">
    <source>
        <dbReference type="Proteomes" id="UP000663836"/>
    </source>
</evidence>
<comment type="caution">
    <text evidence="1">The sequence shown here is derived from an EMBL/GenBank/DDBJ whole genome shotgun (WGS) entry which is preliminary data.</text>
</comment>
<organism evidence="1 2">
    <name type="scientific">Rotaria sordida</name>
    <dbReference type="NCBI Taxonomy" id="392033"/>
    <lineage>
        <taxon>Eukaryota</taxon>
        <taxon>Metazoa</taxon>
        <taxon>Spiralia</taxon>
        <taxon>Gnathifera</taxon>
        <taxon>Rotifera</taxon>
        <taxon>Eurotatoria</taxon>
        <taxon>Bdelloidea</taxon>
        <taxon>Philodinida</taxon>
        <taxon>Philodinidae</taxon>
        <taxon>Rotaria</taxon>
    </lineage>
</organism>
<dbReference type="AlphaFoldDB" id="A0A819IAA4"/>
<evidence type="ECO:0000313" key="1">
    <source>
        <dbReference type="EMBL" id="CAF3910352.1"/>
    </source>
</evidence>
<name>A0A819IAA4_9BILA</name>